<sequence length="220" mass="25056">MQQDRKSHICDLKLYEVNSNINEHHCIHWLLLKSDSMPRESKLPEEERFNGMHINPMVDYNHWDFLGSVGVISCLVCNKPVILCAHNKPQYEVVSISGNLNTTPTDASLGYLKGFGERENLCKCSKQYVRCPLVSKGFKQCDLIQNSKDGTTEKYVKEETILELLVWTQYGCLVEYEEKADINTSKEFLMLVIDLPINVHLEGSSCRKGLLSRKTLAGSL</sequence>
<gene>
    <name evidence="1" type="ORF">CDL15_Pgr022393</name>
</gene>
<accession>A0A218XRJ1</accession>
<protein>
    <submittedName>
        <fullName evidence="1">Uncharacterized protein</fullName>
    </submittedName>
</protein>
<organism evidence="1 2">
    <name type="scientific">Punica granatum</name>
    <name type="common">Pomegranate</name>
    <dbReference type="NCBI Taxonomy" id="22663"/>
    <lineage>
        <taxon>Eukaryota</taxon>
        <taxon>Viridiplantae</taxon>
        <taxon>Streptophyta</taxon>
        <taxon>Embryophyta</taxon>
        <taxon>Tracheophyta</taxon>
        <taxon>Spermatophyta</taxon>
        <taxon>Magnoliopsida</taxon>
        <taxon>eudicotyledons</taxon>
        <taxon>Gunneridae</taxon>
        <taxon>Pentapetalae</taxon>
        <taxon>rosids</taxon>
        <taxon>malvids</taxon>
        <taxon>Myrtales</taxon>
        <taxon>Lythraceae</taxon>
        <taxon>Punica</taxon>
    </lineage>
</organism>
<dbReference type="AlphaFoldDB" id="A0A218XRJ1"/>
<evidence type="ECO:0000313" key="1">
    <source>
        <dbReference type="EMBL" id="OWM87286.1"/>
    </source>
</evidence>
<name>A0A218XRJ1_PUNGR</name>
<dbReference type="Proteomes" id="UP000197138">
    <property type="component" value="Unassembled WGS sequence"/>
</dbReference>
<proteinExistence type="predicted"/>
<comment type="caution">
    <text evidence="1">The sequence shown here is derived from an EMBL/GenBank/DDBJ whole genome shotgun (WGS) entry which is preliminary data.</text>
</comment>
<evidence type="ECO:0000313" key="2">
    <source>
        <dbReference type="Proteomes" id="UP000197138"/>
    </source>
</evidence>
<dbReference type="EMBL" id="MTKT01000813">
    <property type="protein sequence ID" value="OWM87286.1"/>
    <property type="molecule type" value="Genomic_DNA"/>
</dbReference>
<reference evidence="2" key="1">
    <citation type="journal article" date="2017" name="Plant J.">
        <title>The pomegranate (Punica granatum L.) genome and the genomics of punicalagin biosynthesis.</title>
        <authorList>
            <person name="Qin G."/>
            <person name="Xu C."/>
            <person name="Ming R."/>
            <person name="Tang H."/>
            <person name="Guyot R."/>
            <person name="Kramer E.M."/>
            <person name="Hu Y."/>
            <person name="Yi X."/>
            <person name="Qi Y."/>
            <person name="Xu X."/>
            <person name="Gao Z."/>
            <person name="Pan H."/>
            <person name="Jian J."/>
            <person name="Tian Y."/>
            <person name="Yue Z."/>
            <person name="Xu Y."/>
        </authorList>
    </citation>
    <scope>NUCLEOTIDE SEQUENCE [LARGE SCALE GENOMIC DNA]</scope>
    <source>
        <strain evidence="2">cv. Dabenzi</strain>
    </source>
</reference>